<keyword evidence="1" id="KW-0472">Membrane</keyword>
<feature type="transmembrane region" description="Helical" evidence="1">
    <location>
        <begin position="37"/>
        <end position="55"/>
    </location>
</feature>
<dbReference type="SUPFAM" id="SSF81665">
    <property type="entry name" value="Calcium ATPase, transmembrane domain M"/>
    <property type="match status" value="1"/>
</dbReference>
<gene>
    <name evidence="3" type="ORF">HMPREF0654_03220</name>
</gene>
<comment type="caution">
    <text evidence="3">The sequence shown here is derived from an EMBL/GenBank/DDBJ whole genome shotgun (WGS) entry which is preliminary data.</text>
</comment>
<dbReference type="Gene3D" id="1.20.1110.10">
    <property type="entry name" value="Calcium-transporting ATPase, transmembrane domain"/>
    <property type="match status" value="1"/>
</dbReference>
<protein>
    <recommendedName>
        <fullName evidence="2">Cation-transporting P-type ATPase C-terminal domain-containing protein</fullName>
    </recommendedName>
</protein>
<keyword evidence="1" id="KW-1133">Transmembrane helix</keyword>
<accession>A0A096AT57</accession>
<dbReference type="InterPro" id="IPR023298">
    <property type="entry name" value="ATPase_P-typ_TM_dom_sf"/>
</dbReference>
<dbReference type="AlphaFoldDB" id="A0A096AT57"/>
<dbReference type="InterPro" id="IPR006068">
    <property type="entry name" value="ATPase_P-typ_cation-transptr_C"/>
</dbReference>
<dbReference type="EMBL" id="JRNR01000022">
    <property type="protein sequence ID" value="KGF49911.1"/>
    <property type="molecule type" value="Genomic_DNA"/>
</dbReference>
<sequence>MTFVTLIIANIFTILTNRSWTESIFSILRTPNSTVKWVAGGAFIFILLVLYIPFLQRLFQFAHLGIKEVITSIVIGALTITWFELYKWKHRRQINNTQ</sequence>
<reference evidence="3 4" key="1">
    <citation type="submission" date="2014-07" db="EMBL/GenBank/DDBJ databases">
        <authorList>
            <person name="McCorrison J."/>
            <person name="Sanka R."/>
            <person name="Torralba M."/>
            <person name="Gillis M."/>
            <person name="Haft D.H."/>
            <person name="Methe B."/>
            <person name="Sutton G."/>
            <person name="Nelson K.E."/>
        </authorList>
    </citation>
    <scope>NUCLEOTIDE SEQUENCE [LARGE SCALE GENOMIC DNA]</scope>
    <source>
        <strain evidence="3 4">DNF00882</strain>
    </source>
</reference>
<dbReference type="RefSeq" id="WP_036882542.1">
    <property type="nucleotide sequence ID" value="NZ_JRNR01000022.1"/>
</dbReference>
<dbReference type="Pfam" id="PF00689">
    <property type="entry name" value="Cation_ATPase_C"/>
    <property type="match status" value="1"/>
</dbReference>
<evidence type="ECO:0000313" key="4">
    <source>
        <dbReference type="Proteomes" id="UP000029538"/>
    </source>
</evidence>
<dbReference type="Proteomes" id="UP000029538">
    <property type="component" value="Unassembled WGS sequence"/>
</dbReference>
<name>A0A096AT57_9BACT</name>
<evidence type="ECO:0000259" key="2">
    <source>
        <dbReference type="Pfam" id="PF00689"/>
    </source>
</evidence>
<feature type="domain" description="Cation-transporting P-type ATPase C-terminal" evidence="2">
    <location>
        <begin position="1"/>
        <end position="88"/>
    </location>
</feature>
<feature type="transmembrane region" description="Helical" evidence="1">
    <location>
        <begin position="61"/>
        <end position="83"/>
    </location>
</feature>
<evidence type="ECO:0000313" key="3">
    <source>
        <dbReference type="EMBL" id="KGF49911.1"/>
    </source>
</evidence>
<keyword evidence="1" id="KW-0812">Transmembrane</keyword>
<proteinExistence type="predicted"/>
<evidence type="ECO:0000256" key="1">
    <source>
        <dbReference type="SAM" id="Phobius"/>
    </source>
</evidence>
<organism evidence="3 4">
    <name type="scientific">Prevotella disiens DNF00882</name>
    <dbReference type="NCBI Taxonomy" id="1401075"/>
    <lineage>
        <taxon>Bacteria</taxon>
        <taxon>Pseudomonadati</taxon>
        <taxon>Bacteroidota</taxon>
        <taxon>Bacteroidia</taxon>
        <taxon>Bacteroidales</taxon>
        <taxon>Prevotellaceae</taxon>
        <taxon>Prevotella</taxon>
    </lineage>
</organism>